<accession>A0A846W9P4</accession>
<protein>
    <submittedName>
        <fullName evidence="2">Uncharacterized protein</fullName>
    </submittedName>
</protein>
<dbReference type="RefSeq" id="WP_157104942.1">
    <property type="nucleotide sequence ID" value="NZ_JAAXOM010000004.1"/>
</dbReference>
<dbReference type="Proteomes" id="UP000572007">
    <property type="component" value="Unassembled WGS sequence"/>
</dbReference>
<evidence type="ECO:0000313" key="2">
    <source>
        <dbReference type="EMBL" id="NKX89118.1"/>
    </source>
</evidence>
<reference evidence="2 3" key="1">
    <citation type="submission" date="2020-04" db="EMBL/GenBank/DDBJ databases">
        <title>MicrobeNet Type strains.</title>
        <authorList>
            <person name="Nicholson A.C."/>
        </authorList>
    </citation>
    <scope>NUCLEOTIDE SEQUENCE [LARGE SCALE GENOMIC DNA]</scope>
    <source>
        <strain evidence="2 3">DSM 44960</strain>
    </source>
</reference>
<feature type="compositionally biased region" description="Polar residues" evidence="1">
    <location>
        <begin position="1"/>
        <end position="13"/>
    </location>
</feature>
<feature type="region of interest" description="Disordered" evidence="1">
    <location>
        <begin position="1"/>
        <end position="46"/>
    </location>
</feature>
<comment type="caution">
    <text evidence="2">The sequence shown here is derived from an EMBL/GenBank/DDBJ whole genome shotgun (WGS) entry which is preliminary data.</text>
</comment>
<sequence>MSAAIGNTPSTTGAFDDGTGAESTGVAVSEASAPQPDTTTLTAINPTLRAFTHLNTSANLRHHDEKP</sequence>
<evidence type="ECO:0000256" key="1">
    <source>
        <dbReference type="SAM" id="MobiDB-lite"/>
    </source>
</evidence>
<evidence type="ECO:0000313" key="3">
    <source>
        <dbReference type="Proteomes" id="UP000572007"/>
    </source>
</evidence>
<name>A0A846W9P4_9NOCA</name>
<gene>
    <name evidence="2" type="ORF">HGA10_17610</name>
</gene>
<dbReference type="AlphaFoldDB" id="A0A846W9P4"/>
<dbReference type="EMBL" id="JAAXOM010000004">
    <property type="protein sequence ID" value="NKX89118.1"/>
    <property type="molecule type" value="Genomic_DNA"/>
</dbReference>
<keyword evidence="3" id="KW-1185">Reference proteome</keyword>
<organism evidence="2 3">
    <name type="scientific">Nocardia coubleae</name>
    <dbReference type="NCBI Taxonomy" id="356147"/>
    <lineage>
        <taxon>Bacteria</taxon>
        <taxon>Bacillati</taxon>
        <taxon>Actinomycetota</taxon>
        <taxon>Actinomycetes</taxon>
        <taxon>Mycobacteriales</taxon>
        <taxon>Nocardiaceae</taxon>
        <taxon>Nocardia</taxon>
    </lineage>
</organism>
<feature type="compositionally biased region" description="Polar residues" evidence="1">
    <location>
        <begin position="35"/>
        <end position="45"/>
    </location>
</feature>
<proteinExistence type="predicted"/>